<feature type="coiled-coil region" evidence="8">
    <location>
        <begin position="275"/>
        <end position="313"/>
    </location>
</feature>
<dbReference type="GO" id="GO:0043122">
    <property type="term" value="P:regulation of canonical NF-kappaB signal transduction"/>
    <property type="evidence" value="ECO:0007669"/>
    <property type="project" value="TreeGrafter"/>
</dbReference>
<proteinExistence type="predicted"/>
<dbReference type="InterPro" id="IPR001841">
    <property type="entry name" value="Znf_RING"/>
</dbReference>
<keyword evidence="4" id="KW-0677">Repeat</keyword>
<feature type="domain" description="MATH" evidence="10">
    <location>
        <begin position="316"/>
        <end position="458"/>
    </location>
</feature>
<evidence type="ECO:0000256" key="7">
    <source>
        <dbReference type="PROSITE-ProRule" id="PRU00207"/>
    </source>
</evidence>
<evidence type="ECO:0000256" key="4">
    <source>
        <dbReference type="ARBA" id="ARBA00022737"/>
    </source>
</evidence>
<keyword evidence="8" id="KW-0175">Coiled coil</keyword>
<dbReference type="SUPFAM" id="SSF57850">
    <property type="entry name" value="RING/U-box"/>
    <property type="match status" value="1"/>
</dbReference>
<dbReference type="PROSITE" id="PS50089">
    <property type="entry name" value="ZF_RING_2"/>
    <property type="match status" value="1"/>
</dbReference>
<keyword evidence="5 7" id="KW-0863">Zinc-finger</keyword>
<dbReference type="Pfam" id="PF21355">
    <property type="entry name" value="TRAF-mep_MATH"/>
    <property type="match status" value="1"/>
</dbReference>
<dbReference type="PANTHER" id="PTHR10131">
    <property type="entry name" value="TNF RECEPTOR ASSOCIATED FACTOR"/>
    <property type="match status" value="1"/>
</dbReference>
<dbReference type="InterPro" id="IPR001293">
    <property type="entry name" value="Znf_TRAF"/>
</dbReference>
<feature type="non-terminal residue" evidence="12">
    <location>
        <position position="462"/>
    </location>
</feature>
<dbReference type="PROSITE" id="PS50144">
    <property type="entry name" value="MATH"/>
    <property type="match status" value="1"/>
</dbReference>
<dbReference type="PROSITE" id="PS50145">
    <property type="entry name" value="ZF_TRAF"/>
    <property type="match status" value="2"/>
</dbReference>
<name>A0AA35W3X8_GEOBA</name>
<dbReference type="AlphaFoldDB" id="A0AA35W3X8"/>
<keyword evidence="12" id="KW-0675">Receptor</keyword>
<evidence type="ECO:0000256" key="6">
    <source>
        <dbReference type="ARBA" id="ARBA00022833"/>
    </source>
</evidence>
<keyword evidence="6 7" id="KW-0862">Zinc</keyword>
<evidence type="ECO:0000259" key="10">
    <source>
        <dbReference type="PROSITE" id="PS50144"/>
    </source>
</evidence>
<organism evidence="12 13">
    <name type="scientific">Geodia barretti</name>
    <name type="common">Barrett's horny sponge</name>
    <dbReference type="NCBI Taxonomy" id="519541"/>
    <lineage>
        <taxon>Eukaryota</taxon>
        <taxon>Metazoa</taxon>
        <taxon>Porifera</taxon>
        <taxon>Demospongiae</taxon>
        <taxon>Heteroscleromorpha</taxon>
        <taxon>Tetractinellida</taxon>
        <taxon>Astrophorina</taxon>
        <taxon>Geodiidae</taxon>
        <taxon>Geodia</taxon>
    </lineage>
</organism>
<comment type="caution">
    <text evidence="12">The sequence shown here is derived from an EMBL/GenBank/DDBJ whole genome shotgun (WGS) entry which is preliminary data.</text>
</comment>
<dbReference type="Proteomes" id="UP001174909">
    <property type="component" value="Unassembled WGS sequence"/>
</dbReference>
<dbReference type="GO" id="GO:0005737">
    <property type="term" value="C:cytoplasm"/>
    <property type="evidence" value="ECO:0007669"/>
    <property type="project" value="UniProtKB-SubCell"/>
</dbReference>
<feature type="zinc finger region" description="TRAF-type" evidence="7">
    <location>
        <begin position="180"/>
        <end position="236"/>
    </location>
</feature>
<dbReference type="Pfam" id="PF02176">
    <property type="entry name" value="zf-TRAF"/>
    <property type="match status" value="1"/>
</dbReference>
<evidence type="ECO:0000256" key="5">
    <source>
        <dbReference type="ARBA" id="ARBA00022771"/>
    </source>
</evidence>
<keyword evidence="2" id="KW-0963">Cytoplasm</keyword>
<feature type="domain" description="RING-type" evidence="9">
    <location>
        <begin position="32"/>
        <end position="72"/>
    </location>
</feature>
<evidence type="ECO:0000256" key="2">
    <source>
        <dbReference type="ARBA" id="ARBA00022490"/>
    </source>
</evidence>
<evidence type="ECO:0000313" key="13">
    <source>
        <dbReference type="Proteomes" id="UP001174909"/>
    </source>
</evidence>
<dbReference type="SUPFAM" id="SSF49599">
    <property type="entry name" value="TRAF domain-like"/>
    <property type="match status" value="1"/>
</dbReference>
<reference evidence="12" key="1">
    <citation type="submission" date="2023-03" db="EMBL/GenBank/DDBJ databases">
        <authorList>
            <person name="Steffen K."/>
            <person name="Cardenas P."/>
        </authorList>
    </citation>
    <scope>NUCLEOTIDE SEQUENCE</scope>
</reference>
<keyword evidence="13" id="KW-1185">Reference proteome</keyword>
<evidence type="ECO:0000313" key="12">
    <source>
        <dbReference type="EMBL" id="CAI8000656.1"/>
    </source>
</evidence>
<dbReference type="EMBL" id="CASHTH010000410">
    <property type="protein sequence ID" value="CAI8000656.1"/>
    <property type="molecule type" value="Genomic_DNA"/>
</dbReference>
<comment type="subcellular location">
    <subcellularLocation>
        <location evidence="1">Cytoplasm</location>
    </subcellularLocation>
</comment>
<keyword evidence="3 7" id="KW-0479">Metal-binding</keyword>
<sequence length="462" mass="53731">RFSPVPYGWIGDRGGYDCKFVEPPPAAFQTDCPICLHVLREPCVISCPCGQKICRQCVEQIKEDDKPCPLCNKTDFTYLRDYGLERSLGEFEVWCSHKKEGCIWTGKLGEYEQHLHQNRSPENQLTGCQFVAVECEHGCGEWFQRHHIASHQNQHCTKRPYSCKYCQKFEATYKYVTTCHYYECDNFPVTCPNKCRKDPFKRHALYKHVKDECPLTEIDCPLHYAGCEVRLPRKDMPEHMTDTVTHLTLLATVTQSLFRENQELRQTVEKRDSTADKLIKENQRMKDRVNQSLQAHESEIQNLKDEVQRLKFHKLGLPCDFRVEDNNGDVYLPGFYTHSSGYRMCIRVVPRGLGKGRGTHVSLFVYLQRGQFDDHLKWPFRGEIAIQIVNQAGDHDHFDHSVIYNDATVEDCGNKVVDAKRSQGNGYYQFFPLSDLQYNPKKKTQYLKKNIIIVRLAKVTLL</sequence>
<dbReference type="PANTHER" id="PTHR10131:SF94">
    <property type="entry name" value="TNF RECEPTOR-ASSOCIATED FACTOR 4"/>
    <property type="match status" value="1"/>
</dbReference>
<evidence type="ECO:0000256" key="8">
    <source>
        <dbReference type="SAM" id="Coils"/>
    </source>
</evidence>
<feature type="domain" description="TRAF-type" evidence="11">
    <location>
        <begin position="180"/>
        <end position="236"/>
    </location>
</feature>
<dbReference type="InterPro" id="IPR008974">
    <property type="entry name" value="TRAF-like"/>
</dbReference>
<protein>
    <submittedName>
        <fullName evidence="12">TNF receptor-associated factor 4</fullName>
    </submittedName>
</protein>
<evidence type="ECO:0000256" key="1">
    <source>
        <dbReference type="ARBA" id="ARBA00004496"/>
    </source>
</evidence>
<dbReference type="Gene3D" id="3.30.40.10">
    <property type="entry name" value="Zinc/RING finger domain, C3HC4 (zinc finger)"/>
    <property type="match status" value="3"/>
</dbReference>
<evidence type="ECO:0000256" key="3">
    <source>
        <dbReference type="ARBA" id="ARBA00022723"/>
    </source>
</evidence>
<dbReference type="GO" id="GO:0008270">
    <property type="term" value="F:zinc ion binding"/>
    <property type="evidence" value="ECO:0007669"/>
    <property type="project" value="UniProtKB-KW"/>
</dbReference>
<evidence type="ECO:0000259" key="11">
    <source>
        <dbReference type="PROSITE" id="PS50145"/>
    </source>
</evidence>
<gene>
    <name evidence="12" type="ORF">GBAR_LOCUS2999</name>
</gene>
<dbReference type="InterPro" id="IPR013083">
    <property type="entry name" value="Znf_RING/FYVE/PHD"/>
</dbReference>
<feature type="zinc finger region" description="TRAF-type" evidence="7">
    <location>
        <begin position="116"/>
        <end position="166"/>
    </location>
</feature>
<dbReference type="InterPro" id="IPR002083">
    <property type="entry name" value="MATH/TRAF_dom"/>
</dbReference>
<feature type="domain" description="TRAF-type" evidence="11">
    <location>
        <begin position="116"/>
        <end position="166"/>
    </location>
</feature>
<dbReference type="InterPro" id="IPR049342">
    <property type="entry name" value="TRAF1-6_MATH_dom"/>
</dbReference>
<dbReference type="Gene3D" id="2.60.210.10">
    <property type="entry name" value="Apoptosis, Tumor Necrosis Factor Receptor Associated Protein 2, Chain A"/>
    <property type="match status" value="1"/>
</dbReference>
<accession>A0AA35W3X8</accession>
<evidence type="ECO:0000259" key="9">
    <source>
        <dbReference type="PROSITE" id="PS50089"/>
    </source>
</evidence>